<evidence type="ECO:0000313" key="8">
    <source>
        <dbReference type="EMBL" id="KAG7647401.1"/>
    </source>
</evidence>
<evidence type="ECO:0000256" key="4">
    <source>
        <dbReference type="ARBA" id="ARBA00022821"/>
    </source>
</evidence>
<protein>
    <recommendedName>
        <fullName evidence="7">Defensin-like domain-containing protein</fullName>
    </recommendedName>
</protein>
<dbReference type="AlphaFoldDB" id="A0A8T2GJC6"/>
<dbReference type="EMBL" id="JAEFBK010000001">
    <property type="protein sequence ID" value="KAG7647401.1"/>
    <property type="molecule type" value="Genomic_DNA"/>
</dbReference>
<keyword evidence="4" id="KW-0611">Plant defense</keyword>
<dbReference type="Pfam" id="PF24552">
    <property type="entry name" value="Defensin"/>
    <property type="match status" value="1"/>
</dbReference>
<evidence type="ECO:0000256" key="5">
    <source>
        <dbReference type="ARBA" id="ARBA00023157"/>
    </source>
</evidence>
<evidence type="ECO:0000256" key="1">
    <source>
        <dbReference type="ARBA" id="ARBA00006722"/>
    </source>
</evidence>
<proteinExistence type="inferred from homology"/>
<reference evidence="8 9" key="1">
    <citation type="submission" date="2020-12" db="EMBL/GenBank/DDBJ databases">
        <title>Concerted genomic and epigenomic changes stabilize Arabidopsis allopolyploids.</title>
        <authorList>
            <person name="Chen Z."/>
        </authorList>
    </citation>
    <scope>NUCLEOTIDE SEQUENCE [LARGE SCALE GENOMIC DNA]</scope>
    <source>
        <strain evidence="8">Allo738</strain>
        <tissue evidence="8">Leaf</tissue>
    </source>
</reference>
<dbReference type="GO" id="GO:0031640">
    <property type="term" value="P:killing of cells of another organism"/>
    <property type="evidence" value="ECO:0007669"/>
    <property type="project" value="UniProtKB-KW"/>
</dbReference>
<comment type="caution">
    <text evidence="8">The sequence shown here is derived from an EMBL/GenBank/DDBJ whole genome shotgun (WGS) entry which is preliminary data.</text>
</comment>
<feature type="chain" id="PRO_5035755222" description="Defensin-like domain-containing protein" evidence="6">
    <location>
        <begin position="20"/>
        <end position="98"/>
    </location>
</feature>
<evidence type="ECO:0000313" key="9">
    <source>
        <dbReference type="Proteomes" id="UP000694240"/>
    </source>
</evidence>
<evidence type="ECO:0000256" key="2">
    <source>
        <dbReference type="ARBA" id="ARBA00022529"/>
    </source>
</evidence>
<sequence length="98" mass="10741">MGSSKLLVAFTLVVMMTISYDLFSEIGISAATLVIPTCFENCNATFQDPECNKWCVLLAYKDGSCLYPPSEVDDLPPIKRPYIPRCCCNPITLSPASP</sequence>
<keyword evidence="2" id="KW-0929">Antimicrobial</keyword>
<evidence type="ECO:0000259" key="7">
    <source>
        <dbReference type="Pfam" id="PF24552"/>
    </source>
</evidence>
<dbReference type="GO" id="GO:0050832">
    <property type="term" value="P:defense response to fungus"/>
    <property type="evidence" value="ECO:0007669"/>
    <property type="project" value="UniProtKB-KW"/>
</dbReference>
<evidence type="ECO:0000256" key="6">
    <source>
        <dbReference type="SAM" id="SignalP"/>
    </source>
</evidence>
<evidence type="ECO:0000256" key="3">
    <source>
        <dbReference type="ARBA" id="ARBA00022577"/>
    </source>
</evidence>
<comment type="similarity">
    <text evidence="1">Belongs to the DEFL family.</text>
</comment>
<keyword evidence="9" id="KW-1185">Reference proteome</keyword>
<feature type="domain" description="Defensin-like" evidence="7">
    <location>
        <begin position="36"/>
        <end position="90"/>
    </location>
</feature>
<gene>
    <name evidence="8" type="ORF">ISN45_At01g024430</name>
</gene>
<organism evidence="8 9">
    <name type="scientific">Arabidopsis thaliana x Arabidopsis arenosa</name>
    <dbReference type="NCBI Taxonomy" id="1240361"/>
    <lineage>
        <taxon>Eukaryota</taxon>
        <taxon>Viridiplantae</taxon>
        <taxon>Streptophyta</taxon>
        <taxon>Embryophyta</taxon>
        <taxon>Tracheophyta</taxon>
        <taxon>Spermatophyta</taxon>
        <taxon>Magnoliopsida</taxon>
        <taxon>eudicotyledons</taxon>
        <taxon>Gunneridae</taxon>
        <taxon>Pentapetalae</taxon>
        <taxon>rosids</taxon>
        <taxon>malvids</taxon>
        <taxon>Brassicales</taxon>
        <taxon>Brassicaceae</taxon>
        <taxon>Camelineae</taxon>
        <taxon>Arabidopsis</taxon>
    </lineage>
</organism>
<dbReference type="InterPro" id="IPR056373">
    <property type="entry name" value="Defensin-like_dom"/>
</dbReference>
<keyword evidence="6" id="KW-0732">Signal</keyword>
<accession>A0A8T2GJC6</accession>
<keyword evidence="5" id="KW-1015">Disulfide bond</keyword>
<dbReference type="Proteomes" id="UP000694240">
    <property type="component" value="Chromosome 1"/>
</dbReference>
<feature type="signal peptide" evidence="6">
    <location>
        <begin position="1"/>
        <end position="19"/>
    </location>
</feature>
<keyword evidence="3" id="KW-0295">Fungicide</keyword>
<name>A0A8T2GJC6_9BRAS</name>